<evidence type="ECO:0000313" key="2">
    <source>
        <dbReference type="EMBL" id="KAL0130058.1"/>
    </source>
</evidence>
<reference evidence="2 3" key="1">
    <citation type="submission" date="2023-03" db="EMBL/GenBank/DDBJ databases">
        <title>High recombination rates correlate with genetic variation in Cardiocondyla obscurior ants.</title>
        <authorList>
            <person name="Errbii M."/>
        </authorList>
    </citation>
    <scope>NUCLEOTIDE SEQUENCE [LARGE SCALE GENOMIC DNA]</scope>
    <source>
        <strain evidence="2">Alpha-2009</strain>
        <tissue evidence="2">Whole body</tissue>
    </source>
</reference>
<protein>
    <recommendedName>
        <fullName evidence="4">Secreted protein</fullName>
    </recommendedName>
</protein>
<dbReference type="EMBL" id="JADYXP020000002">
    <property type="protein sequence ID" value="KAL0130058.1"/>
    <property type="molecule type" value="Genomic_DNA"/>
</dbReference>
<evidence type="ECO:0000256" key="1">
    <source>
        <dbReference type="SAM" id="Phobius"/>
    </source>
</evidence>
<organism evidence="2 3">
    <name type="scientific">Cardiocondyla obscurior</name>
    <dbReference type="NCBI Taxonomy" id="286306"/>
    <lineage>
        <taxon>Eukaryota</taxon>
        <taxon>Metazoa</taxon>
        <taxon>Ecdysozoa</taxon>
        <taxon>Arthropoda</taxon>
        <taxon>Hexapoda</taxon>
        <taxon>Insecta</taxon>
        <taxon>Pterygota</taxon>
        <taxon>Neoptera</taxon>
        <taxon>Endopterygota</taxon>
        <taxon>Hymenoptera</taxon>
        <taxon>Apocrita</taxon>
        <taxon>Aculeata</taxon>
        <taxon>Formicoidea</taxon>
        <taxon>Formicidae</taxon>
        <taxon>Myrmicinae</taxon>
        <taxon>Cardiocondyla</taxon>
    </lineage>
</organism>
<feature type="transmembrane region" description="Helical" evidence="1">
    <location>
        <begin position="37"/>
        <end position="56"/>
    </location>
</feature>
<accession>A0AAW2GS38</accession>
<dbReference type="Proteomes" id="UP001430953">
    <property type="component" value="Unassembled WGS sequence"/>
</dbReference>
<dbReference type="AlphaFoldDB" id="A0AAW2GS38"/>
<evidence type="ECO:0000313" key="3">
    <source>
        <dbReference type="Proteomes" id="UP001430953"/>
    </source>
</evidence>
<name>A0AAW2GS38_9HYME</name>
<feature type="transmembrane region" description="Helical" evidence="1">
    <location>
        <begin position="12"/>
        <end position="31"/>
    </location>
</feature>
<sequence length="83" mass="9140">MSSTAFAAAVDCASMMTEMLLLLLLEVVVVVEEEMMVVMVVVTVVAVEVVPVGPLGRDCKLRTYVYKFVLLDSIFKCKTITYS</sequence>
<keyword evidence="1" id="KW-0472">Membrane</keyword>
<keyword evidence="1" id="KW-0812">Transmembrane</keyword>
<keyword evidence="3" id="KW-1185">Reference proteome</keyword>
<evidence type="ECO:0008006" key="4">
    <source>
        <dbReference type="Google" id="ProtNLM"/>
    </source>
</evidence>
<proteinExistence type="predicted"/>
<comment type="caution">
    <text evidence="2">The sequence shown here is derived from an EMBL/GenBank/DDBJ whole genome shotgun (WGS) entry which is preliminary data.</text>
</comment>
<gene>
    <name evidence="2" type="ORF">PUN28_001975</name>
</gene>
<keyword evidence="1" id="KW-1133">Transmembrane helix</keyword>